<dbReference type="AlphaFoldDB" id="A0A6H5J6H2"/>
<evidence type="ECO:0000313" key="3">
    <source>
        <dbReference type="Proteomes" id="UP000479190"/>
    </source>
</evidence>
<dbReference type="Proteomes" id="UP000479190">
    <property type="component" value="Unassembled WGS sequence"/>
</dbReference>
<evidence type="ECO:0000313" key="2">
    <source>
        <dbReference type="EMBL" id="CAB0045097.1"/>
    </source>
</evidence>
<organism evidence="2 3">
    <name type="scientific">Trichogramma brassicae</name>
    <dbReference type="NCBI Taxonomy" id="86971"/>
    <lineage>
        <taxon>Eukaryota</taxon>
        <taxon>Metazoa</taxon>
        <taxon>Ecdysozoa</taxon>
        <taxon>Arthropoda</taxon>
        <taxon>Hexapoda</taxon>
        <taxon>Insecta</taxon>
        <taxon>Pterygota</taxon>
        <taxon>Neoptera</taxon>
        <taxon>Endopterygota</taxon>
        <taxon>Hymenoptera</taxon>
        <taxon>Apocrita</taxon>
        <taxon>Proctotrupomorpha</taxon>
        <taxon>Chalcidoidea</taxon>
        <taxon>Trichogrammatidae</taxon>
        <taxon>Trichogramma</taxon>
    </lineage>
</organism>
<reference evidence="2 3" key="1">
    <citation type="submission" date="2020-02" db="EMBL/GenBank/DDBJ databases">
        <authorList>
            <person name="Ferguson B K."/>
        </authorList>
    </citation>
    <scope>NUCLEOTIDE SEQUENCE [LARGE SCALE GENOMIC DNA]</scope>
</reference>
<accession>A0A6H5J6H2</accession>
<gene>
    <name evidence="2" type="ORF">TBRA_LOCUS16643</name>
</gene>
<sequence length="409" mass="46980">MELLRPAARLTTSCLRAAHISQFIGTFDLEFVDGSSWKVKRRRRQQQQQRQRRRSYKEEKKKKKQCCHKELRTRLASDKIIQLRRQSNYYGEKQFRARVRDEVEKLRNELDAAVQGAQIMAKCGQSMSNNIRNSHDTNRTRSRTYYLEHCADSRSMIVAIDLSGAASIHTNFLKYVGEVLRKVMRYFYQMLLNFYIEYLFDVNIHGVSARSQLAKLISESTAYIYTEERRIAAGSSYINSCTFRKCLAAAFLPRQQHEKEDSIASTGQLSLAPIAAEDKRCARSPSELGRNLRVPPRRIADCVILRSRDRCRIDTDRARELASALRLSAFQDKYEGCACWICTTFDDAAHILYVLCILRVSRHRTLAGRAVSWASRPASPAAESAPVDLSHLRTAAKREKKKAVKSLRA</sequence>
<feature type="region of interest" description="Disordered" evidence="1">
    <location>
        <begin position="41"/>
        <end position="64"/>
    </location>
</feature>
<evidence type="ECO:0000256" key="1">
    <source>
        <dbReference type="SAM" id="MobiDB-lite"/>
    </source>
</evidence>
<name>A0A6H5J6H2_9HYME</name>
<keyword evidence="3" id="KW-1185">Reference proteome</keyword>
<proteinExistence type="predicted"/>
<protein>
    <submittedName>
        <fullName evidence="2">Uncharacterized protein</fullName>
    </submittedName>
</protein>
<dbReference type="EMBL" id="CADCXV010001527">
    <property type="protein sequence ID" value="CAB0045097.1"/>
    <property type="molecule type" value="Genomic_DNA"/>
</dbReference>